<reference evidence="1 2" key="1">
    <citation type="submission" date="2016-10" db="EMBL/GenBank/DDBJ databases">
        <title>Draft genome sequence of Coniochaeta ligniaria NRRL30616, a lignocellulolytic fungus for bioabatement of inhibitors in plant biomass hydrolysates.</title>
        <authorList>
            <consortium name="DOE Joint Genome Institute"/>
            <person name="Jimenez D.J."/>
            <person name="Hector R.E."/>
            <person name="Riley R."/>
            <person name="Sun H."/>
            <person name="Grigoriev I.V."/>
            <person name="Van Elsas J.D."/>
            <person name="Nichols N.N."/>
        </authorList>
    </citation>
    <scope>NUCLEOTIDE SEQUENCE [LARGE SCALE GENOMIC DNA]</scope>
    <source>
        <strain evidence="1 2">NRRL 30616</strain>
    </source>
</reference>
<name>A0A1J7I9F8_9PEZI</name>
<accession>A0A1J7I9F8</accession>
<gene>
    <name evidence="1" type="ORF">CONLIGDRAFT_685909</name>
</gene>
<dbReference type="Proteomes" id="UP000182658">
    <property type="component" value="Unassembled WGS sequence"/>
</dbReference>
<proteinExistence type="predicted"/>
<dbReference type="AlphaFoldDB" id="A0A1J7I9F8"/>
<dbReference type="InParanoid" id="A0A1J7I9F8"/>
<organism evidence="1 2">
    <name type="scientific">Coniochaeta ligniaria NRRL 30616</name>
    <dbReference type="NCBI Taxonomy" id="1408157"/>
    <lineage>
        <taxon>Eukaryota</taxon>
        <taxon>Fungi</taxon>
        <taxon>Dikarya</taxon>
        <taxon>Ascomycota</taxon>
        <taxon>Pezizomycotina</taxon>
        <taxon>Sordariomycetes</taxon>
        <taxon>Sordariomycetidae</taxon>
        <taxon>Coniochaetales</taxon>
        <taxon>Coniochaetaceae</taxon>
        <taxon>Coniochaeta</taxon>
    </lineage>
</organism>
<sequence length="207" mass="23625">MCGNFVLRIFVPQPHRRVFLTYMQLWFNEGHFFYLGIFQCVQISPSSVFGLGTSTSTTEFSSCTSETSSSTKTSLGNVRDFHFDRKVTVCYHGIFDSDFNDRRLEFLFRHEDDRYFEGGFFLVIHLLNSFPMIGTFELFLQFPGQCNRAGLSTHAPGPSNASTKELCICACQQHYIVGPVKQPSQHLPQQVRVQPEQFVAVTGYCDE</sequence>
<evidence type="ECO:0000313" key="2">
    <source>
        <dbReference type="Proteomes" id="UP000182658"/>
    </source>
</evidence>
<protein>
    <submittedName>
        <fullName evidence="1">Uncharacterized protein</fullName>
    </submittedName>
</protein>
<keyword evidence="2" id="KW-1185">Reference proteome</keyword>
<dbReference type="EMBL" id="KV875104">
    <property type="protein sequence ID" value="OIW24287.1"/>
    <property type="molecule type" value="Genomic_DNA"/>
</dbReference>
<evidence type="ECO:0000313" key="1">
    <source>
        <dbReference type="EMBL" id="OIW24287.1"/>
    </source>
</evidence>